<keyword evidence="2" id="KW-1185">Reference proteome</keyword>
<evidence type="ECO:0000313" key="1">
    <source>
        <dbReference type="EMBL" id="GAN11492.1"/>
    </source>
</evidence>
<dbReference type="OrthoDB" id="10347539at2759"/>
<gene>
    <name evidence="1" type="ORF">MAM1_0632c11055</name>
</gene>
<dbReference type="Proteomes" id="UP000053815">
    <property type="component" value="Unassembled WGS sequence"/>
</dbReference>
<dbReference type="EMBL" id="DF836921">
    <property type="protein sequence ID" value="GAN11492.1"/>
    <property type="molecule type" value="Genomic_DNA"/>
</dbReference>
<reference evidence="1" key="1">
    <citation type="submission" date="2014-09" db="EMBL/GenBank/DDBJ databases">
        <title>Draft genome sequence of an oleaginous Mucoromycotina fungus Mucor ambiguus NBRC6742.</title>
        <authorList>
            <person name="Takeda I."/>
            <person name="Yamane N."/>
            <person name="Morita T."/>
            <person name="Tamano K."/>
            <person name="Machida M."/>
            <person name="Baker S."/>
            <person name="Koike H."/>
        </authorList>
    </citation>
    <scope>NUCLEOTIDE SEQUENCE</scope>
    <source>
        <strain evidence="1">NBRC 6742</strain>
    </source>
</reference>
<accession>A0A0C9N5Y9</accession>
<organism evidence="1">
    <name type="scientific">Mucor ambiguus</name>
    <dbReference type="NCBI Taxonomy" id="91626"/>
    <lineage>
        <taxon>Eukaryota</taxon>
        <taxon>Fungi</taxon>
        <taxon>Fungi incertae sedis</taxon>
        <taxon>Mucoromycota</taxon>
        <taxon>Mucoromycotina</taxon>
        <taxon>Mucoromycetes</taxon>
        <taxon>Mucorales</taxon>
        <taxon>Mucorineae</taxon>
        <taxon>Mucoraceae</taxon>
        <taxon>Mucor</taxon>
    </lineage>
</organism>
<sequence length="77" mass="8755">MMPSLPKKPFTFDACIPVDEYDVLSNMPSTKKNTATTDHSQRIGKLLPYISSMQNRRVNEKEYLMNSGKSKSSILMI</sequence>
<protein>
    <submittedName>
        <fullName evidence="1">Uncharacterized protein</fullName>
    </submittedName>
</protein>
<evidence type="ECO:0000313" key="2">
    <source>
        <dbReference type="Proteomes" id="UP000053815"/>
    </source>
</evidence>
<name>A0A0C9N5Y9_9FUNG</name>
<proteinExistence type="predicted"/>
<dbReference type="AlphaFoldDB" id="A0A0C9N5Y9"/>